<keyword evidence="1" id="KW-0808">Transferase</keyword>
<keyword evidence="4" id="KW-1185">Reference proteome</keyword>
<dbReference type="GO" id="GO:0016757">
    <property type="term" value="F:glycosyltransferase activity"/>
    <property type="evidence" value="ECO:0007669"/>
    <property type="project" value="TreeGrafter"/>
</dbReference>
<organism evidence="3 4">
    <name type="scientific">Myxacorys almedinensis A</name>
    <dbReference type="NCBI Taxonomy" id="2690445"/>
    <lineage>
        <taxon>Bacteria</taxon>
        <taxon>Bacillati</taxon>
        <taxon>Cyanobacteriota</taxon>
        <taxon>Cyanophyceae</taxon>
        <taxon>Leptolyngbyales</taxon>
        <taxon>Leptolyngbyaceae</taxon>
        <taxon>Myxacorys</taxon>
        <taxon>Myxacorys almedinensis</taxon>
    </lineage>
</organism>
<dbReference type="PANTHER" id="PTHR46401:SF2">
    <property type="entry name" value="GLYCOSYLTRANSFERASE WBBK-RELATED"/>
    <property type="match status" value="1"/>
</dbReference>
<accession>A0A8J7ZAX3</accession>
<evidence type="ECO:0000259" key="2">
    <source>
        <dbReference type="Pfam" id="PF13439"/>
    </source>
</evidence>
<dbReference type="Pfam" id="PF13439">
    <property type="entry name" value="Glyco_transf_4"/>
    <property type="match status" value="1"/>
</dbReference>
<dbReference type="PANTHER" id="PTHR46401">
    <property type="entry name" value="GLYCOSYLTRANSFERASE WBBK-RELATED"/>
    <property type="match status" value="1"/>
</dbReference>
<gene>
    <name evidence="3" type="ORF">GS601_20245</name>
</gene>
<protein>
    <submittedName>
        <fullName evidence="3">Glycosyltransferase</fullName>
    </submittedName>
</protein>
<evidence type="ECO:0000256" key="1">
    <source>
        <dbReference type="ARBA" id="ARBA00022679"/>
    </source>
</evidence>
<dbReference type="RefSeq" id="WP_162425117.1">
    <property type="nucleotide sequence ID" value="NZ_WVIE01000034.1"/>
</dbReference>
<sequence>MVAGYTISVFTSLHSSDWRWIEPETQHQVRWLFHYAKPQSLLERLITRPNLSRITGVFRCVKQAMRERADLVVVQCQRDAFWAAIAMRLLGAKMPLIAYAFHFDGLPTGLRFRVMKWAYSRVQRFAVYSEFERHQYSHYFGIPLERFEFVRWAIRASEPDMENEPPKFSGTYICAVGKDGRDYPTLVKAIAQMPDLNFVTVSYPYNLAGVTIPANLTALYQIPMTDAMNIVKHCQFMVMPLEAEDTACGLMTLFWAMLCRKACISTRSVSVEEYLPANYETPRVEAGDVQGWVEAIRTMSQDEALRHRCGEVGEKFVTEECSYDVALKGCLEMFRKEGVDVRYEPVLPQIKSAVM</sequence>
<dbReference type="GO" id="GO:0009103">
    <property type="term" value="P:lipopolysaccharide biosynthetic process"/>
    <property type="evidence" value="ECO:0007669"/>
    <property type="project" value="TreeGrafter"/>
</dbReference>
<dbReference type="Proteomes" id="UP000646053">
    <property type="component" value="Unassembled WGS sequence"/>
</dbReference>
<evidence type="ECO:0000313" key="4">
    <source>
        <dbReference type="Proteomes" id="UP000646053"/>
    </source>
</evidence>
<dbReference type="AlphaFoldDB" id="A0A8J7ZAX3"/>
<evidence type="ECO:0000313" key="3">
    <source>
        <dbReference type="EMBL" id="NDJ19588.1"/>
    </source>
</evidence>
<dbReference type="InterPro" id="IPR028098">
    <property type="entry name" value="Glyco_trans_4-like_N"/>
</dbReference>
<name>A0A8J7ZAX3_9CYAN</name>
<dbReference type="Gene3D" id="3.40.50.2000">
    <property type="entry name" value="Glycogen Phosphorylase B"/>
    <property type="match status" value="2"/>
</dbReference>
<proteinExistence type="predicted"/>
<feature type="domain" description="Glycosyltransferase subfamily 4-like N-terminal" evidence="2">
    <location>
        <begin position="47"/>
        <end position="150"/>
    </location>
</feature>
<comment type="caution">
    <text evidence="3">The sequence shown here is derived from an EMBL/GenBank/DDBJ whole genome shotgun (WGS) entry which is preliminary data.</text>
</comment>
<dbReference type="SUPFAM" id="SSF53756">
    <property type="entry name" value="UDP-Glycosyltransferase/glycogen phosphorylase"/>
    <property type="match status" value="1"/>
</dbReference>
<dbReference type="EMBL" id="WVIE01000034">
    <property type="protein sequence ID" value="NDJ19588.1"/>
    <property type="molecule type" value="Genomic_DNA"/>
</dbReference>
<reference evidence="3" key="1">
    <citation type="submission" date="2019-12" db="EMBL/GenBank/DDBJ databases">
        <title>High-Quality draft genome sequences of three cyanobacteria isolated from the limestone walls of the Old Cathedral of Coimbra.</title>
        <authorList>
            <person name="Tiago I."/>
            <person name="Soares F."/>
            <person name="Portugal A."/>
        </authorList>
    </citation>
    <scope>NUCLEOTIDE SEQUENCE</scope>
    <source>
        <strain evidence="3">A</strain>
    </source>
</reference>